<proteinExistence type="predicted"/>
<dbReference type="Proteomes" id="UP000198131">
    <property type="component" value="Unassembled WGS sequence"/>
</dbReference>
<evidence type="ECO:0000313" key="1">
    <source>
        <dbReference type="EMBL" id="SNC60438.1"/>
    </source>
</evidence>
<keyword evidence="2" id="KW-1185">Reference proteome</keyword>
<dbReference type="EMBL" id="FYEW01000001">
    <property type="protein sequence ID" value="SNC60438.1"/>
    <property type="molecule type" value="Genomic_DNA"/>
</dbReference>
<accession>A0A212T312</accession>
<evidence type="ECO:0000313" key="2">
    <source>
        <dbReference type="Proteomes" id="UP000198131"/>
    </source>
</evidence>
<organism evidence="1 2">
    <name type="scientific">Hymenobacter gelipurpurascens</name>
    <dbReference type="NCBI Taxonomy" id="89968"/>
    <lineage>
        <taxon>Bacteria</taxon>
        <taxon>Pseudomonadati</taxon>
        <taxon>Bacteroidota</taxon>
        <taxon>Cytophagia</taxon>
        <taxon>Cytophagales</taxon>
        <taxon>Hymenobacteraceae</taxon>
        <taxon>Hymenobacter</taxon>
    </lineage>
</organism>
<sequence>MHSAYYVHMKLLHNKLNHNDLYDYGFWMTIKLVLIFAHKRYSRYGIHTYQSSPFDAITFFTHTQIFYFCFIEFT</sequence>
<gene>
    <name evidence="1" type="ORF">SAMN06265337_0259</name>
</gene>
<reference evidence="2" key="1">
    <citation type="submission" date="2017-06" db="EMBL/GenBank/DDBJ databases">
        <authorList>
            <person name="Varghese N."/>
            <person name="Submissions S."/>
        </authorList>
    </citation>
    <scope>NUCLEOTIDE SEQUENCE [LARGE SCALE GENOMIC DNA]</scope>
    <source>
        <strain evidence="2">DSM 11116</strain>
    </source>
</reference>
<name>A0A212T312_9BACT</name>
<dbReference type="AlphaFoldDB" id="A0A212T312"/>
<protein>
    <submittedName>
        <fullName evidence="1">Uncharacterized protein</fullName>
    </submittedName>
</protein>